<dbReference type="Proteomes" id="UP001139451">
    <property type="component" value="Unassembled WGS sequence"/>
</dbReference>
<evidence type="ECO:0000256" key="2">
    <source>
        <dbReference type="SAM" id="SignalP"/>
    </source>
</evidence>
<evidence type="ECO:0000313" key="3">
    <source>
        <dbReference type="EMBL" id="MCP3730462.1"/>
    </source>
</evidence>
<sequence>MPKRFAWLAIGALMPLAAYAQSSTPDEQAEAARRAQIEAARRAEAEEAKAASRDDDSDRRRAYECAYAQARQRAALKASSIAPKAGTQKQEDTPCATCKPPECE</sequence>
<dbReference type="AlphaFoldDB" id="A0A9X2HIW9"/>
<protein>
    <submittedName>
        <fullName evidence="3">Uncharacterized protein</fullName>
    </submittedName>
</protein>
<comment type="caution">
    <text evidence="3">The sequence shown here is derived from an EMBL/GenBank/DDBJ whole genome shotgun (WGS) entry which is preliminary data.</text>
</comment>
<reference evidence="3" key="1">
    <citation type="submission" date="2022-05" db="EMBL/GenBank/DDBJ databases">
        <title>Sphingomonas sp. strain MG17 Genome sequencing and assembly.</title>
        <authorList>
            <person name="Kim I."/>
        </authorList>
    </citation>
    <scope>NUCLEOTIDE SEQUENCE</scope>
    <source>
        <strain evidence="3">MG17</strain>
    </source>
</reference>
<dbReference type="EMBL" id="JAMLDX010000005">
    <property type="protein sequence ID" value="MCP3730462.1"/>
    <property type="molecule type" value="Genomic_DNA"/>
</dbReference>
<accession>A0A9X2HIW9</accession>
<name>A0A9X2HIW9_9SPHN</name>
<feature type="chain" id="PRO_5040745571" evidence="2">
    <location>
        <begin position="21"/>
        <end position="104"/>
    </location>
</feature>
<proteinExistence type="predicted"/>
<feature type="compositionally biased region" description="Basic and acidic residues" evidence="1">
    <location>
        <begin position="30"/>
        <end position="60"/>
    </location>
</feature>
<feature type="signal peptide" evidence="2">
    <location>
        <begin position="1"/>
        <end position="20"/>
    </location>
</feature>
<dbReference type="RefSeq" id="WP_254292594.1">
    <property type="nucleotide sequence ID" value="NZ_JAMLDX010000005.1"/>
</dbReference>
<organism evidence="3 4">
    <name type="scientific">Sphingomonas tagetis</name>
    <dbReference type="NCBI Taxonomy" id="2949092"/>
    <lineage>
        <taxon>Bacteria</taxon>
        <taxon>Pseudomonadati</taxon>
        <taxon>Pseudomonadota</taxon>
        <taxon>Alphaproteobacteria</taxon>
        <taxon>Sphingomonadales</taxon>
        <taxon>Sphingomonadaceae</taxon>
        <taxon>Sphingomonas</taxon>
    </lineage>
</organism>
<keyword evidence="4" id="KW-1185">Reference proteome</keyword>
<keyword evidence="2" id="KW-0732">Signal</keyword>
<feature type="region of interest" description="Disordered" evidence="1">
    <location>
        <begin position="78"/>
        <end position="104"/>
    </location>
</feature>
<evidence type="ECO:0000256" key="1">
    <source>
        <dbReference type="SAM" id="MobiDB-lite"/>
    </source>
</evidence>
<evidence type="ECO:0000313" key="4">
    <source>
        <dbReference type="Proteomes" id="UP001139451"/>
    </source>
</evidence>
<gene>
    <name evidence="3" type="ORF">M9978_08470</name>
</gene>
<feature type="region of interest" description="Disordered" evidence="1">
    <location>
        <begin position="21"/>
        <end position="60"/>
    </location>
</feature>